<keyword evidence="2" id="KW-0808">Transferase</keyword>
<dbReference type="AlphaFoldDB" id="A0A830GH34"/>
<dbReference type="InterPro" id="IPR041698">
    <property type="entry name" value="Methyltransf_25"/>
</dbReference>
<dbReference type="Proteomes" id="UP000605784">
    <property type="component" value="Unassembled WGS sequence"/>
</dbReference>
<dbReference type="Pfam" id="PF13649">
    <property type="entry name" value="Methyltransf_25"/>
    <property type="match status" value="1"/>
</dbReference>
<evidence type="ECO:0000313" key="3">
    <source>
        <dbReference type="Proteomes" id="UP000605784"/>
    </source>
</evidence>
<dbReference type="SUPFAM" id="SSF53335">
    <property type="entry name" value="S-adenosyl-L-methionine-dependent methyltransferases"/>
    <property type="match status" value="1"/>
</dbReference>
<feature type="domain" description="Methyltransferase" evidence="1">
    <location>
        <begin position="40"/>
        <end position="128"/>
    </location>
</feature>
<reference evidence="2" key="1">
    <citation type="journal article" date="2014" name="Int. J. Syst. Evol. Microbiol.">
        <title>Complete genome sequence of Corynebacterium casei LMG S-19264T (=DSM 44701T), isolated from a smear-ripened cheese.</title>
        <authorList>
            <consortium name="US DOE Joint Genome Institute (JGI-PGF)"/>
            <person name="Walter F."/>
            <person name="Albersmeier A."/>
            <person name="Kalinowski J."/>
            <person name="Ruckert C."/>
        </authorList>
    </citation>
    <scope>NUCLEOTIDE SEQUENCE</scope>
    <source>
        <strain evidence="2">JCM 17820</strain>
    </source>
</reference>
<reference evidence="2" key="2">
    <citation type="submission" date="2020-09" db="EMBL/GenBank/DDBJ databases">
        <authorList>
            <person name="Sun Q."/>
            <person name="Ohkuma M."/>
        </authorList>
    </citation>
    <scope>NUCLEOTIDE SEQUENCE</scope>
    <source>
        <strain evidence="2">JCM 17820</strain>
    </source>
</reference>
<evidence type="ECO:0000259" key="1">
    <source>
        <dbReference type="Pfam" id="PF13649"/>
    </source>
</evidence>
<dbReference type="CDD" id="cd02440">
    <property type="entry name" value="AdoMet_MTases"/>
    <property type="match status" value="1"/>
</dbReference>
<dbReference type="GO" id="GO:0032259">
    <property type="term" value="P:methylation"/>
    <property type="evidence" value="ECO:0007669"/>
    <property type="project" value="UniProtKB-KW"/>
</dbReference>
<dbReference type="PANTHER" id="PTHR43591">
    <property type="entry name" value="METHYLTRANSFERASE"/>
    <property type="match status" value="1"/>
</dbReference>
<gene>
    <name evidence="2" type="ORF">GCM10009030_07250</name>
</gene>
<sequence length="183" mass="19596">MGFHTFDVDRAEELEDPSRYEYVSVDELLALFDPGPDDVVVDLGSGTGFYTDDVAAAAGTVYALDVQEEMHDLYREKGMPDNVVPVTGDVESMPVEGPVDAVVSTMTFHEFATPAAMEAVADVLAPGGRVGFADWTRAGAGTDGPPVDERYAAADAAEMCEAVGIEVHRSEDRRETFVLEGSI</sequence>
<dbReference type="RefSeq" id="WP_188994611.1">
    <property type="nucleotide sequence ID" value="NZ_BMOU01000001.1"/>
</dbReference>
<keyword evidence="2" id="KW-0489">Methyltransferase</keyword>
<dbReference type="EMBL" id="BMOU01000001">
    <property type="protein sequence ID" value="GGN88015.1"/>
    <property type="molecule type" value="Genomic_DNA"/>
</dbReference>
<dbReference type="GO" id="GO:0008168">
    <property type="term" value="F:methyltransferase activity"/>
    <property type="evidence" value="ECO:0007669"/>
    <property type="project" value="UniProtKB-KW"/>
</dbReference>
<dbReference type="InterPro" id="IPR029063">
    <property type="entry name" value="SAM-dependent_MTases_sf"/>
</dbReference>
<name>A0A830GH34_9EURY</name>
<comment type="caution">
    <text evidence="2">The sequence shown here is derived from an EMBL/GenBank/DDBJ whole genome shotgun (WGS) entry which is preliminary data.</text>
</comment>
<keyword evidence="3" id="KW-1185">Reference proteome</keyword>
<protein>
    <submittedName>
        <fullName evidence="2">Fibrillarin-like rRNA methylase</fullName>
    </submittedName>
</protein>
<proteinExistence type="predicted"/>
<dbReference type="Gene3D" id="3.40.50.150">
    <property type="entry name" value="Vaccinia Virus protein VP39"/>
    <property type="match status" value="1"/>
</dbReference>
<accession>A0A830GH34</accession>
<evidence type="ECO:0000313" key="2">
    <source>
        <dbReference type="EMBL" id="GGN88015.1"/>
    </source>
</evidence>
<organism evidence="2 3">
    <name type="scientific">Haloarcula pellucida</name>
    <dbReference type="NCBI Taxonomy" id="1427151"/>
    <lineage>
        <taxon>Archaea</taxon>
        <taxon>Methanobacteriati</taxon>
        <taxon>Methanobacteriota</taxon>
        <taxon>Stenosarchaea group</taxon>
        <taxon>Halobacteria</taxon>
        <taxon>Halobacteriales</taxon>
        <taxon>Haloarculaceae</taxon>
        <taxon>Haloarcula</taxon>
    </lineage>
</organism>